<proteinExistence type="predicted"/>
<gene>
    <name evidence="1" type="ORF">OH806_08200</name>
</gene>
<organism evidence="1 2">
    <name type="scientific">Chryseobacterium oryctis</name>
    <dbReference type="NCBI Taxonomy" id="2952618"/>
    <lineage>
        <taxon>Bacteria</taxon>
        <taxon>Pseudomonadati</taxon>
        <taxon>Bacteroidota</taxon>
        <taxon>Flavobacteriia</taxon>
        <taxon>Flavobacteriales</taxon>
        <taxon>Weeksellaceae</taxon>
        <taxon>Chryseobacterium group</taxon>
        <taxon>Chryseobacterium</taxon>
    </lineage>
</organism>
<name>A0ABT3HNR2_9FLAO</name>
<sequence length="160" mass="18960">MNNLPQYRIIENEQLKLHPDYLFAYSFSDGFTMHLFGFDLLIENSGKAHLTSKGFMLEGKHEVIEKTPNFIENFLFYLDENPFPFENYSFNYDIGMTDIGSQQIFINWNDKSYYFFIEGTGTFFLDNDTSEWKTKLFKLQKKLLKIALQERKLLISKGNK</sequence>
<evidence type="ECO:0000313" key="1">
    <source>
        <dbReference type="EMBL" id="MCW3161248.1"/>
    </source>
</evidence>
<dbReference type="EMBL" id="JAPDHV010000003">
    <property type="protein sequence ID" value="MCW3161248.1"/>
    <property type="molecule type" value="Genomic_DNA"/>
</dbReference>
<dbReference type="Proteomes" id="UP001163719">
    <property type="component" value="Unassembled WGS sequence"/>
</dbReference>
<dbReference type="RefSeq" id="WP_264743195.1">
    <property type="nucleotide sequence ID" value="NZ_JAPDHV010000003.1"/>
</dbReference>
<accession>A0ABT3HNR2</accession>
<comment type="caution">
    <text evidence="1">The sequence shown here is derived from an EMBL/GenBank/DDBJ whole genome shotgun (WGS) entry which is preliminary data.</text>
</comment>
<protein>
    <submittedName>
        <fullName evidence="1">Uncharacterized protein</fullName>
    </submittedName>
</protein>
<keyword evidence="2" id="KW-1185">Reference proteome</keyword>
<evidence type="ECO:0000313" key="2">
    <source>
        <dbReference type="Proteomes" id="UP001163719"/>
    </source>
</evidence>
<reference evidence="1" key="1">
    <citation type="submission" date="2022-10" db="EMBL/GenBank/DDBJ databases">
        <title>Chryseobacterium babae sp. nov. isolated from the gut of the beetle Oryctes rhinoceros, and Chryseobacterium kimseyorum sp. nov., isolated from a stick insect rearing cage.</title>
        <authorList>
            <person name="Shelomi M."/>
            <person name="Han C.-J."/>
            <person name="Chen W.-M."/>
            <person name="Chen H.-K."/>
            <person name="Liaw S.-J."/>
            <person name="Muhle E."/>
            <person name="Clermont D."/>
        </authorList>
    </citation>
    <scope>NUCLEOTIDE SEQUENCE</scope>
    <source>
        <strain evidence="1">WLa1L2M3</strain>
    </source>
</reference>